<dbReference type="Proteomes" id="UP000018763">
    <property type="component" value="Chromosome"/>
</dbReference>
<sequence length="53" mass="5969">MTNPFGAWLNDGWTLWRRTARAMVALVEVFIRVPGPSVAPVSRGQYPISRARI</sequence>
<accession>V5XJA8</accession>
<keyword evidence="2" id="KW-1185">Reference proteome</keyword>
<dbReference type="EMBL" id="CP006936">
    <property type="protein sequence ID" value="AHC28018.1"/>
    <property type="molecule type" value="Genomic_DNA"/>
</dbReference>
<organism evidence="1 2">
    <name type="scientific">Mycolicibacterium neoaurum VKM Ac-1815D</name>
    <dbReference type="NCBI Taxonomy" id="700508"/>
    <lineage>
        <taxon>Bacteria</taxon>
        <taxon>Bacillati</taxon>
        <taxon>Actinomycetota</taxon>
        <taxon>Actinomycetes</taxon>
        <taxon>Mycobacteriales</taxon>
        <taxon>Mycobacteriaceae</taxon>
        <taxon>Mycolicibacterium</taxon>
    </lineage>
</organism>
<evidence type="ECO:0000313" key="2">
    <source>
        <dbReference type="Proteomes" id="UP000018763"/>
    </source>
</evidence>
<reference evidence="1 2" key="1">
    <citation type="journal article" date="2014" name="Genome Announc.">
        <title>Complete Genome Sequence of Sterol-Transforming Mycobacterium neoaurum Strain VKM Ac-1815D.</title>
        <authorList>
            <person name="Shtratnikova V.Y."/>
            <person name="Bragin E.Y."/>
            <person name="Dovbnya D.V."/>
            <person name="Pekov Y.A."/>
            <person name="Schelkunov M.I."/>
            <person name="Strizhov N."/>
            <person name="Ivashina T.V."/>
            <person name="Ashapkin V.V."/>
            <person name="Donova M.V."/>
        </authorList>
    </citation>
    <scope>NUCLEOTIDE SEQUENCE [LARGE SCALE GENOMIC DNA]</scope>
    <source>
        <strain evidence="1 2">VKM Ac-1815D</strain>
    </source>
</reference>
<gene>
    <name evidence="1" type="ORF">D174_19170</name>
</gene>
<protein>
    <submittedName>
        <fullName evidence="1">Uncharacterized protein</fullName>
    </submittedName>
</protein>
<dbReference type="AlphaFoldDB" id="V5XJA8"/>
<proteinExistence type="predicted"/>
<evidence type="ECO:0000313" key="1">
    <source>
        <dbReference type="EMBL" id="AHC28018.1"/>
    </source>
</evidence>
<name>V5XJA8_MYCNE</name>